<gene>
    <name evidence="1" type="ORF">H9816_00650</name>
</gene>
<name>A0A9D2IKH0_9BACT</name>
<dbReference type="PROSITE" id="PS51257">
    <property type="entry name" value="PROKAR_LIPOPROTEIN"/>
    <property type="match status" value="1"/>
</dbReference>
<protein>
    <submittedName>
        <fullName evidence="1">Uncharacterized protein</fullName>
    </submittedName>
</protein>
<evidence type="ECO:0000313" key="1">
    <source>
        <dbReference type="EMBL" id="HIZ14413.1"/>
    </source>
</evidence>
<reference evidence="1" key="2">
    <citation type="submission" date="2021-04" db="EMBL/GenBank/DDBJ databases">
        <authorList>
            <person name="Gilroy R."/>
        </authorList>
    </citation>
    <scope>NUCLEOTIDE SEQUENCE</scope>
    <source>
        <strain evidence="1">ChiHjej11B10-19426</strain>
    </source>
</reference>
<reference evidence="1" key="1">
    <citation type="journal article" date="2021" name="PeerJ">
        <title>Extensive microbial diversity within the chicken gut microbiome revealed by metagenomics and culture.</title>
        <authorList>
            <person name="Gilroy R."/>
            <person name="Ravi A."/>
            <person name="Getino M."/>
            <person name="Pursley I."/>
            <person name="Horton D.L."/>
            <person name="Alikhan N.F."/>
            <person name="Baker D."/>
            <person name="Gharbi K."/>
            <person name="Hall N."/>
            <person name="Watson M."/>
            <person name="Adriaenssens E.M."/>
            <person name="Foster-Nyarko E."/>
            <person name="Jarju S."/>
            <person name="Secka A."/>
            <person name="Antonio M."/>
            <person name="Oren A."/>
            <person name="Chaudhuri R.R."/>
            <person name="La Ragione R."/>
            <person name="Hildebrand F."/>
            <person name="Pallen M.J."/>
        </authorList>
    </citation>
    <scope>NUCLEOTIDE SEQUENCE</scope>
    <source>
        <strain evidence="1">ChiHjej11B10-19426</strain>
    </source>
</reference>
<organism evidence="1 2">
    <name type="scientific">Candidatus Tidjanibacter faecipullorum</name>
    <dbReference type="NCBI Taxonomy" id="2838766"/>
    <lineage>
        <taxon>Bacteria</taxon>
        <taxon>Pseudomonadati</taxon>
        <taxon>Bacteroidota</taxon>
        <taxon>Bacteroidia</taxon>
        <taxon>Bacteroidales</taxon>
        <taxon>Rikenellaceae</taxon>
        <taxon>Tidjanibacter</taxon>
    </lineage>
</organism>
<sequence length="221" mass="24018">MNMKRTCLGAFIGMITALMTTSCITGQSGYEEVEDNIPVTFTMSTPAGEAVPYTQQTRATHDEAEWTIHKLTLYVYSVNDDDQGTFLRSYSTDAEGDRAISIVPNGAGTYTFTLKAPVSDLKARQRFVFVANDSFPDPEVGESQDELQNKLATTVLEANDAADKLAGADTGIAMSGIAESQSQDIITIVPGVKCEVHLKRIVVRIDVRNNTPNMVINSITL</sequence>
<accession>A0A9D2IKH0</accession>
<evidence type="ECO:0000313" key="2">
    <source>
        <dbReference type="Proteomes" id="UP000824014"/>
    </source>
</evidence>
<proteinExistence type="predicted"/>
<dbReference type="EMBL" id="DXCC01000003">
    <property type="protein sequence ID" value="HIZ14413.1"/>
    <property type="molecule type" value="Genomic_DNA"/>
</dbReference>
<comment type="caution">
    <text evidence="1">The sequence shown here is derived from an EMBL/GenBank/DDBJ whole genome shotgun (WGS) entry which is preliminary data.</text>
</comment>
<dbReference type="Proteomes" id="UP000824014">
    <property type="component" value="Unassembled WGS sequence"/>
</dbReference>
<dbReference type="AlphaFoldDB" id="A0A9D2IKH0"/>